<dbReference type="AlphaFoldDB" id="A0A1I4XAI5"/>
<evidence type="ECO:0000313" key="1">
    <source>
        <dbReference type="EMBL" id="SFN22948.1"/>
    </source>
</evidence>
<accession>A0A1I4XAI5</accession>
<dbReference type="Proteomes" id="UP000198968">
    <property type="component" value="Unassembled WGS sequence"/>
</dbReference>
<name>A0A1I4XAI5_9GAMM</name>
<gene>
    <name evidence="1" type="ORF">SAMN05428971_0624</name>
</gene>
<evidence type="ECO:0000313" key="2">
    <source>
        <dbReference type="Proteomes" id="UP000198968"/>
    </source>
</evidence>
<organism evidence="1 2">
    <name type="scientific">Candidatus Pantoea varia</name>
    <dbReference type="NCBI Taxonomy" id="1881036"/>
    <lineage>
        <taxon>Bacteria</taxon>
        <taxon>Pseudomonadati</taxon>
        <taxon>Pseudomonadota</taxon>
        <taxon>Gammaproteobacteria</taxon>
        <taxon>Enterobacterales</taxon>
        <taxon>Erwiniaceae</taxon>
        <taxon>Pantoea</taxon>
    </lineage>
</organism>
<sequence length="53" mass="5716">MCWSQNIHQIANRIALPAQGIQVSGSASLAMADVILLAAFRCHLCHCLIAKPE</sequence>
<protein>
    <submittedName>
        <fullName evidence="1">Uncharacterized protein</fullName>
    </submittedName>
</protein>
<reference evidence="2" key="1">
    <citation type="submission" date="2016-10" db="EMBL/GenBank/DDBJ databases">
        <authorList>
            <person name="Varghese N."/>
            <person name="Submissions S."/>
        </authorList>
    </citation>
    <scope>NUCLEOTIDE SEQUENCE [LARGE SCALE GENOMIC DNA]</scope>
    <source>
        <strain evidence="2">OV426</strain>
    </source>
</reference>
<keyword evidence="2" id="KW-1185">Reference proteome</keyword>
<dbReference type="EMBL" id="FOVG01000001">
    <property type="protein sequence ID" value="SFN22948.1"/>
    <property type="molecule type" value="Genomic_DNA"/>
</dbReference>
<proteinExistence type="predicted"/>